<dbReference type="Proteomes" id="UP000299102">
    <property type="component" value="Unassembled WGS sequence"/>
</dbReference>
<evidence type="ECO:0000313" key="1">
    <source>
        <dbReference type="EMBL" id="GBP22197.1"/>
    </source>
</evidence>
<dbReference type="OrthoDB" id="10017160at2759"/>
<keyword evidence="2" id="KW-1185">Reference proteome</keyword>
<dbReference type="EMBL" id="BGZK01000137">
    <property type="protein sequence ID" value="GBP22197.1"/>
    <property type="molecule type" value="Genomic_DNA"/>
</dbReference>
<dbReference type="AlphaFoldDB" id="A0A4C1U7W4"/>
<name>A0A4C1U7W4_EUMVA</name>
<accession>A0A4C1U7W4</accession>
<gene>
    <name evidence="1" type="ORF">EVAR_10707_1</name>
</gene>
<comment type="caution">
    <text evidence="1">The sequence shown here is derived from an EMBL/GenBank/DDBJ whole genome shotgun (WGS) entry which is preliminary data.</text>
</comment>
<sequence length="111" mass="12463">MLEHLVKRRYTAGMQNVYEVVSVSTPYLLQADEKTAVTPQNVAADRHATYAQIRATMGIRMTAIHTILRNDLCQKMPVEPEPATKLNSLTSKLYEVFERSSTFGRSAFCPG</sequence>
<protein>
    <submittedName>
        <fullName evidence="1">Uncharacterized protein</fullName>
    </submittedName>
</protein>
<reference evidence="1 2" key="1">
    <citation type="journal article" date="2019" name="Commun. Biol.">
        <title>The bagworm genome reveals a unique fibroin gene that provides high tensile strength.</title>
        <authorList>
            <person name="Kono N."/>
            <person name="Nakamura H."/>
            <person name="Ohtoshi R."/>
            <person name="Tomita M."/>
            <person name="Numata K."/>
            <person name="Arakawa K."/>
        </authorList>
    </citation>
    <scope>NUCLEOTIDE SEQUENCE [LARGE SCALE GENOMIC DNA]</scope>
</reference>
<proteinExistence type="predicted"/>
<organism evidence="1 2">
    <name type="scientific">Eumeta variegata</name>
    <name type="common">Bagworm moth</name>
    <name type="synonym">Eumeta japonica</name>
    <dbReference type="NCBI Taxonomy" id="151549"/>
    <lineage>
        <taxon>Eukaryota</taxon>
        <taxon>Metazoa</taxon>
        <taxon>Ecdysozoa</taxon>
        <taxon>Arthropoda</taxon>
        <taxon>Hexapoda</taxon>
        <taxon>Insecta</taxon>
        <taxon>Pterygota</taxon>
        <taxon>Neoptera</taxon>
        <taxon>Endopterygota</taxon>
        <taxon>Lepidoptera</taxon>
        <taxon>Glossata</taxon>
        <taxon>Ditrysia</taxon>
        <taxon>Tineoidea</taxon>
        <taxon>Psychidae</taxon>
        <taxon>Oiketicinae</taxon>
        <taxon>Eumeta</taxon>
    </lineage>
</organism>
<evidence type="ECO:0000313" key="2">
    <source>
        <dbReference type="Proteomes" id="UP000299102"/>
    </source>
</evidence>